<dbReference type="InterPro" id="IPR027417">
    <property type="entry name" value="P-loop_NTPase"/>
</dbReference>
<dbReference type="Gene3D" id="3.40.50.300">
    <property type="entry name" value="P-loop containing nucleotide triphosphate hydrolases"/>
    <property type="match status" value="1"/>
</dbReference>
<evidence type="ECO:0000313" key="2">
    <source>
        <dbReference type="Proteomes" id="UP000799771"/>
    </source>
</evidence>
<dbReference type="AlphaFoldDB" id="A0A6A6AE87"/>
<proteinExistence type="predicted"/>
<protein>
    <submittedName>
        <fullName evidence="1">Uncharacterized protein</fullName>
    </submittedName>
</protein>
<dbReference type="OrthoDB" id="5426988at2759"/>
<dbReference type="RefSeq" id="XP_033524507.1">
    <property type="nucleotide sequence ID" value="XM_033671481.1"/>
</dbReference>
<accession>A0A6A6AE87</accession>
<reference evidence="1" key="1">
    <citation type="journal article" date="2020" name="Stud. Mycol.">
        <title>101 Dothideomycetes genomes: a test case for predicting lifestyles and emergence of pathogens.</title>
        <authorList>
            <person name="Haridas S."/>
            <person name="Albert R."/>
            <person name="Binder M."/>
            <person name="Bloem J."/>
            <person name="Labutti K."/>
            <person name="Salamov A."/>
            <person name="Andreopoulos B."/>
            <person name="Baker S."/>
            <person name="Barry K."/>
            <person name="Bills G."/>
            <person name="Bluhm B."/>
            <person name="Cannon C."/>
            <person name="Castanera R."/>
            <person name="Culley D."/>
            <person name="Daum C."/>
            <person name="Ezra D."/>
            <person name="Gonzalez J."/>
            <person name="Henrissat B."/>
            <person name="Kuo A."/>
            <person name="Liang C."/>
            <person name="Lipzen A."/>
            <person name="Lutzoni F."/>
            <person name="Magnuson J."/>
            <person name="Mondo S."/>
            <person name="Nolan M."/>
            <person name="Ohm R."/>
            <person name="Pangilinan J."/>
            <person name="Park H.-J."/>
            <person name="Ramirez L."/>
            <person name="Alfaro M."/>
            <person name="Sun H."/>
            <person name="Tritt A."/>
            <person name="Yoshinaga Y."/>
            <person name="Zwiers L.-H."/>
            <person name="Turgeon B."/>
            <person name="Goodwin S."/>
            <person name="Spatafora J."/>
            <person name="Crous P."/>
            <person name="Grigoriev I."/>
        </authorList>
    </citation>
    <scope>NUCLEOTIDE SEQUENCE</scope>
    <source>
        <strain evidence="1">CBS 119687</strain>
    </source>
</reference>
<gene>
    <name evidence="1" type="ORF">P153DRAFT_396450</name>
</gene>
<name>A0A6A6AE87_9PLEO</name>
<organism evidence="1 2">
    <name type="scientific">Dothidotthia symphoricarpi CBS 119687</name>
    <dbReference type="NCBI Taxonomy" id="1392245"/>
    <lineage>
        <taxon>Eukaryota</taxon>
        <taxon>Fungi</taxon>
        <taxon>Dikarya</taxon>
        <taxon>Ascomycota</taxon>
        <taxon>Pezizomycotina</taxon>
        <taxon>Dothideomycetes</taxon>
        <taxon>Pleosporomycetidae</taxon>
        <taxon>Pleosporales</taxon>
        <taxon>Dothidotthiaceae</taxon>
        <taxon>Dothidotthia</taxon>
    </lineage>
</organism>
<dbReference type="Proteomes" id="UP000799771">
    <property type="component" value="Unassembled WGS sequence"/>
</dbReference>
<sequence>MSTPAPLIYINAFPGTGKLTIARALLPLLPPSHSPPILLDTHTLIDPVATHYARTHPAYQPARKAERARVFALYVENVQYRGSVVVVTGLFLLSLPLHTPFQKLTTHYVESRSTTPHEVRITREFVDAAARAGRRFIPIILLCGVGENMRRVASEERKRSGTTKIVCPERVRGIRAGSEIYRFGVGEELVMDVTCLEAGDAAARIAEWVGRVMEGGVIGEVDENGRVD</sequence>
<evidence type="ECO:0000313" key="1">
    <source>
        <dbReference type="EMBL" id="KAF2130120.1"/>
    </source>
</evidence>
<keyword evidence="2" id="KW-1185">Reference proteome</keyword>
<dbReference type="EMBL" id="ML977505">
    <property type="protein sequence ID" value="KAF2130120.1"/>
    <property type="molecule type" value="Genomic_DNA"/>
</dbReference>
<dbReference type="SUPFAM" id="SSF52540">
    <property type="entry name" value="P-loop containing nucleoside triphosphate hydrolases"/>
    <property type="match status" value="1"/>
</dbReference>
<dbReference type="GeneID" id="54411913"/>